<dbReference type="KEGG" id="afy:BW247_09300"/>
<evidence type="ECO:0000313" key="1">
    <source>
        <dbReference type="EMBL" id="APZ43264.1"/>
    </source>
</evidence>
<name>A0A1P8UHM0_9GAMM</name>
<accession>A0A1P8UHM0</accession>
<dbReference type="AlphaFoldDB" id="A0A1P8UHM0"/>
<organism evidence="1 2">
    <name type="scientific">Acidihalobacter ferrooxydans</name>
    <dbReference type="NCBI Taxonomy" id="1765967"/>
    <lineage>
        <taxon>Bacteria</taxon>
        <taxon>Pseudomonadati</taxon>
        <taxon>Pseudomonadota</taxon>
        <taxon>Gammaproteobacteria</taxon>
        <taxon>Chromatiales</taxon>
        <taxon>Ectothiorhodospiraceae</taxon>
        <taxon>Acidihalobacter</taxon>
    </lineage>
</organism>
<dbReference type="Pfam" id="PF11583">
    <property type="entry name" value="AurF"/>
    <property type="match status" value="1"/>
</dbReference>
<dbReference type="STRING" id="1765967.BW247_09300"/>
<dbReference type="SUPFAM" id="SSF47240">
    <property type="entry name" value="Ferritin-like"/>
    <property type="match status" value="1"/>
</dbReference>
<dbReference type="InterPro" id="IPR009078">
    <property type="entry name" value="Ferritin-like_SF"/>
</dbReference>
<reference evidence="1 2" key="1">
    <citation type="submission" date="2017-01" db="EMBL/GenBank/DDBJ databases">
        <title>Draft sequence of Acidihalobacter ferrooxidans strain DSM 14175 (strain V8).</title>
        <authorList>
            <person name="Khaleque H.N."/>
            <person name="Ramsay J.P."/>
            <person name="Murphy R.J.T."/>
            <person name="Kaksonen A.H."/>
            <person name="Boxall N.J."/>
            <person name="Watkin E.L.J."/>
        </authorList>
    </citation>
    <scope>NUCLEOTIDE SEQUENCE [LARGE SCALE GENOMIC DNA]</scope>
    <source>
        <strain evidence="1 2">V8</strain>
    </source>
</reference>
<dbReference type="Gene3D" id="1.10.620.20">
    <property type="entry name" value="Ribonucleotide Reductase, subunit A"/>
    <property type="match status" value="1"/>
</dbReference>
<proteinExistence type="predicted"/>
<dbReference type="InterPro" id="IPR012348">
    <property type="entry name" value="RNR-like"/>
</dbReference>
<sequence>MGKDVTALIDKLNRSSTPYSDPLSRIDWASLDLRGWWLPQAATSLYGLPEFEALPETQRIRVSQHEFVNFIEKALWLEGIFMERISRALADSLGDPAATTYRLHELREEAGHSLMFLDLIRRSGLSFSPGAFKRPGLATLVGRHAPYDSAAFWIAVLIGEQIPDHMNRFIRQHREEISPAIYDVITTHAIDEARHIAHARKTLDSQMNTRWTLLMRLYPPLLNRIFRQFVQAFYFPTAELYELAGLNDGAYWQKAARRNQRHLAFVDQCVASTVRQLADYNIHLKWR</sequence>
<dbReference type="RefSeq" id="WP_076836905.1">
    <property type="nucleotide sequence ID" value="NZ_CP019434.1"/>
</dbReference>
<protein>
    <recommendedName>
        <fullName evidence="3">Aminobenzoate oxygenase</fullName>
    </recommendedName>
</protein>
<evidence type="ECO:0000313" key="2">
    <source>
        <dbReference type="Proteomes" id="UP000243807"/>
    </source>
</evidence>
<gene>
    <name evidence="1" type="ORF">BW247_09300</name>
</gene>
<dbReference type="OrthoDB" id="3609870at2"/>
<evidence type="ECO:0008006" key="3">
    <source>
        <dbReference type="Google" id="ProtNLM"/>
    </source>
</evidence>
<dbReference type="InterPro" id="IPR025859">
    <property type="entry name" value="AurF/CmlI"/>
</dbReference>
<dbReference type="GO" id="GO:0016491">
    <property type="term" value="F:oxidoreductase activity"/>
    <property type="evidence" value="ECO:0007669"/>
    <property type="project" value="InterPro"/>
</dbReference>
<dbReference type="EMBL" id="CP019434">
    <property type="protein sequence ID" value="APZ43264.1"/>
    <property type="molecule type" value="Genomic_DNA"/>
</dbReference>
<dbReference type="Proteomes" id="UP000243807">
    <property type="component" value="Chromosome"/>
</dbReference>
<keyword evidence="2" id="KW-1185">Reference proteome</keyword>